<keyword evidence="2" id="KW-0732">Signal</keyword>
<evidence type="ECO:0000256" key="1">
    <source>
        <dbReference type="SAM" id="Phobius"/>
    </source>
</evidence>
<accession>A0ABP8PQN8</accession>
<feature type="transmembrane region" description="Helical" evidence="1">
    <location>
        <begin position="146"/>
        <end position="166"/>
    </location>
</feature>
<evidence type="ECO:0000256" key="2">
    <source>
        <dbReference type="SAM" id="SignalP"/>
    </source>
</evidence>
<evidence type="ECO:0000313" key="4">
    <source>
        <dbReference type="Proteomes" id="UP001500731"/>
    </source>
</evidence>
<dbReference type="EMBL" id="BAABGP010000024">
    <property type="protein sequence ID" value="GAA4491243.1"/>
    <property type="molecule type" value="Genomic_DNA"/>
</dbReference>
<keyword evidence="4" id="KW-1185">Reference proteome</keyword>
<evidence type="ECO:0000313" key="3">
    <source>
        <dbReference type="EMBL" id="GAA4491243.1"/>
    </source>
</evidence>
<name>A0ABP8PQN8_9MICO</name>
<protein>
    <submittedName>
        <fullName evidence="3">Uncharacterized protein</fullName>
    </submittedName>
</protein>
<organism evidence="3 4">
    <name type="scientific">Microbacterium panaciterrae</name>
    <dbReference type="NCBI Taxonomy" id="985759"/>
    <lineage>
        <taxon>Bacteria</taxon>
        <taxon>Bacillati</taxon>
        <taxon>Actinomycetota</taxon>
        <taxon>Actinomycetes</taxon>
        <taxon>Micrococcales</taxon>
        <taxon>Microbacteriaceae</taxon>
        <taxon>Microbacterium</taxon>
    </lineage>
</organism>
<keyword evidence="1" id="KW-0812">Transmembrane</keyword>
<sequence length="227" mass="23413">MHSYRRIPFVLTAAGVLCTSIAAAALTTSDSLWWLSCFSRLGATGDASSAVFNSGVIAAGALIGLSAVPVAIGLRGSSSAVFRAHRSVSSVVPLLIAALGVSLILIGLLPLSLSVFAHERAANGALASSAALLLVHRTLLRGLSKLLDRLAVGTIVVLVLGMAGLITGVLTLTVFEALAFGSVISWLHVLEMRVRRLEPAALASFSANSQQMILSPIWGTMQSGVTV</sequence>
<proteinExistence type="predicted"/>
<dbReference type="RefSeq" id="WP_345188720.1">
    <property type="nucleotide sequence ID" value="NZ_BAABGP010000024.1"/>
</dbReference>
<comment type="caution">
    <text evidence="3">The sequence shown here is derived from an EMBL/GenBank/DDBJ whole genome shotgun (WGS) entry which is preliminary data.</text>
</comment>
<reference evidence="4" key="1">
    <citation type="journal article" date="2019" name="Int. J. Syst. Evol. Microbiol.">
        <title>The Global Catalogue of Microorganisms (GCM) 10K type strain sequencing project: providing services to taxonomists for standard genome sequencing and annotation.</title>
        <authorList>
            <consortium name="The Broad Institute Genomics Platform"/>
            <consortium name="The Broad Institute Genome Sequencing Center for Infectious Disease"/>
            <person name="Wu L."/>
            <person name="Ma J."/>
        </authorList>
    </citation>
    <scope>NUCLEOTIDE SEQUENCE [LARGE SCALE GENOMIC DNA]</scope>
    <source>
        <strain evidence="4">JCM 17839</strain>
    </source>
</reference>
<gene>
    <name evidence="3" type="ORF">GCM10023171_34840</name>
</gene>
<keyword evidence="1" id="KW-1133">Transmembrane helix</keyword>
<feature type="transmembrane region" description="Helical" evidence="1">
    <location>
        <begin position="47"/>
        <end position="74"/>
    </location>
</feature>
<feature type="transmembrane region" description="Helical" evidence="1">
    <location>
        <begin position="94"/>
        <end position="115"/>
    </location>
</feature>
<dbReference type="Proteomes" id="UP001500731">
    <property type="component" value="Unassembled WGS sequence"/>
</dbReference>
<feature type="chain" id="PRO_5046652239" evidence="2">
    <location>
        <begin position="25"/>
        <end position="227"/>
    </location>
</feature>
<feature type="signal peptide" evidence="2">
    <location>
        <begin position="1"/>
        <end position="24"/>
    </location>
</feature>
<keyword evidence="1" id="KW-0472">Membrane</keyword>